<protein>
    <submittedName>
        <fullName evidence="1">38465_t:CDS:1</fullName>
    </submittedName>
</protein>
<reference evidence="1 2" key="1">
    <citation type="submission" date="2021-06" db="EMBL/GenBank/DDBJ databases">
        <authorList>
            <person name="Kallberg Y."/>
            <person name="Tangrot J."/>
            <person name="Rosling A."/>
        </authorList>
    </citation>
    <scope>NUCLEOTIDE SEQUENCE [LARGE SCALE GENOMIC DNA]</scope>
    <source>
        <strain evidence="1 2">120-4 pot B 10/14</strain>
    </source>
</reference>
<comment type="caution">
    <text evidence="1">The sequence shown here is derived from an EMBL/GenBank/DDBJ whole genome shotgun (WGS) entry which is preliminary data.</text>
</comment>
<proteinExistence type="predicted"/>
<evidence type="ECO:0000313" key="2">
    <source>
        <dbReference type="Proteomes" id="UP000789901"/>
    </source>
</evidence>
<accession>A0ABN7VQK3</accession>
<dbReference type="Proteomes" id="UP000789901">
    <property type="component" value="Unassembled WGS sequence"/>
</dbReference>
<gene>
    <name evidence="1" type="ORF">GMARGA_LOCUS21624</name>
</gene>
<keyword evidence="2" id="KW-1185">Reference proteome</keyword>
<sequence length="152" mass="17649">MDLRKTAKMDHVMNTELDELKQKKKIKLKNVPEDVFHSEDYYWNGLKTNKNTASDCYPKPYTPKPCSWNGASKEEIMASDLDEKKVAFDLDDKCSETKDREGLDENPQQSINLTHRTSNSQIYRINQLLRYLPMDWSHVPVFDPGGEVGRSH</sequence>
<dbReference type="EMBL" id="CAJVQB010020128">
    <property type="protein sequence ID" value="CAG8793506.1"/>
    <property type="molecule type" value="Genomic_DNA"/>
</dbReference>
<evidence type="ECO:0000313" key="1">
    <source>
        <dbReference type="EMBL" id="CAG8793506.1"/>
    </source>
</evidence>
<organism evidence="1 2">
    <name type="scientific">Gigaspora margarita</name>
    <dbReference type="NCBI Taxonomy" id="4874"/>
    <lineage>
        <taxon>Eukaryota</taxon>
        <taxon>Fungi</taxon>
        <taxon>Fungi incertae sedis</taxon>
        <taxon>Mucoromycota</taxon>
        <taxon>Glomeromycotina</taxon>
        <taxon>Glomeromycetes</taxon>
        <taxon>Diversisporales</taxon>
        <taxon>Gigasporaceae</taxon>
        <taxon>Gigaspora</taxon>
    </lineage>
</organism>
<name>A0ABN7VQK3_GIGMA</name>